<protein>
    <submittedName>
        <fullName evidence="2 4">Uncharacterized protein</fullName>
    </submittedName>
</protein>
<feature type="chain" id="PRO_5044628920" evidence="1">
    <location>
        <begin position="25"/>
        <end position="271"/>
    </location>
</feature>
<organism evidence="2">
    <name type="scientific">Mytilinidion resinicola</name>
    <dbReference type="NCBI Taxonomy" id="574789"/>
    <lineage>
        <taxon>Eukaryota</taxon>
        <taxon>Fungi</taxon>
        <taxon>Dikarya</taxon>
        <taxon>Ascomycota</taxon>
        <taxon>Pezizomycotina</taxon>
        <taxon>Dothideomycetes</taxon>
        <taxon>Pleosporomycetidae</taxon>
        <taxon>Mytilinidiales</taxon>
        <taxon>Mytilinidiaceae</taxon>
        <taxon>Mytilinidion</taxon>
    </lineage>
</organism>
<dbReference type="RefSeq" id="XP_033571358.1">
    <property type="nucleotide sequence ID" value="XM_033728461.1"/>
</dbReference>
<sequence>MHVSARYLAAAAFIASCVSSPLFALHFPAVGMGNFVSSLGARQYWCFSSDDSSFIQRPPIPSTNAQASVRNHHSNELQYLPESERTCTLLYRACARASETHFHMDPKDNYWDTFWTSFWDELRATGWSEEDGTRMEIESVVAYHAKDSIKLKNSLDSYALKVLEIAFKRALRPRSLHDSSSTPPAHPRLPLDSMVNETFPELDNLQKGVSAYAYISTLQCPSEKRDDEIFYAMMSTDWFEAILETKRKKYTRPIYRKSEIYRGLQEQQRAW</sequence>
<gene>
    <name evidence="2 4" type="ORF">BDZ99DRAFT_575396</name>
</gene>
<dbReference type="AlphaFoldDB" id="A0A6A6Y8V7"/>
<reference evidence="4" key="3">
    <citation type="submission" date="2025-04" db="UniProtKB">
        <authorList>
            <consortium name="RefSeq"/>
        </authorList>
    </citation>
    <scope>IDENTIFICATION</scope>
    <source>
        <strain evidence="4">CBS 304.34</strain>
    </source>
</reference>
<dbReference type="PROSITE" id="PS51257">
    <property type="entry name" value="PROKAR_LIPOPROTEIN"/>
    <property type="match status" value="1"/>
</dbReference>
<reference evidence="4" key="2">
    <citation type="submission" date="2020-04" db="EMBL/GenBank/DDBJ databases">
        <authorList>
            <consortium name="NCBI Genome Project"/>
        </authorList>
    </citation>
    <scope>NUCLEOTIDE SEQUENCE</scope>
    <source>
        <strain evidence="4">CBS 304.34</strain>
    </source>
</reference>
<evidence type="ECO:0000256" key="1">
    <source>
        <dbReference type="SAM" id="SignalP"/>
    </source>
</evidence>
<keyword evidence="3" id="KW-1185">Reference proteome</keyword>
<evidence type="ECO:0000313" key="3">
    <source>
        <dbReference type="Proteomes" id="UP000504636"/>
    </source>
</evidence>
<keyword evidence="1" id="KW-0732">Signal</keyword>
<accession>A0A6A6Y8V7</accession>
<name>A0A6A6Y8V7_9PEZI</name>
<proteinExistence type="predicted"/>
<dbReference type="Proteomes" id="UP000504636">
    <property type="component" value="Unplaced"/>
</dbReference>
<feature type="signal peptide" evidence="1">
    <location>
        <begin position="1"/>
        <end position="24"/>
    </location>
</feature>
<evidence type="ECO:0000313" key="2">
    <source>
        <dbReference type="EMBL" id="KAF2804394.1"/>
    </source>
</evidence>
<dbReference type="EMBL" id="MU003713">
    <property type="protein sequence ID" value="KAF2804394.1"/>
    <property type="molecule type" value="Genomic_DNA"/>
</dbReference>
<dbReference type="GeneID" id="54469354"/>
<evidence type="ECO:0000313" key="4">
    <source>
        <dbReference type="RefSeq" id="XP_033571358.1"/>
    </source>
</evidence>
<reference evidence="2 4" key="1">
    <citation type="journal article" date="2020" name="Stud. Mycol.">
        <title>101 Dothideomycetes genomes: a test case for predicting lifestyles and emergence of pathogens.</title>
        <authorList>
            <person name="Haridas S."/>
            <person name="Albert R."/>
            <person name="Binder M."/>
            <person name="Bloem J."/>
            <person name="Labutti K."/>
            <person name="Salamov A."/>
            <person name="Andreopoulos B."/>
            <person name="Baker S."/>
            <person name="Barry K."/>
            <person name="Bills G."/>
            <person name="Bluhm B."/>
            <person name="Cannon C."/>
            <person name="Castanera R."/>
            <person name="Culley D."/>
            <person name="Daum C."/>
            <person name="Ezra D."/>
            <person name="Gonzalez J."/>
            <person name="Henrissat B."/>
            <person name="Kuo A."/>
            <person name="Liang C."/>
            <person name="Lipzen A."/>
            <person name="Lutzoni F."/>
            <person name="Magnuson J."/>
            <person name="Mondo S."/>
            <person name="Nolan M."/>
            <person name="Ohm R."/>
            <person name="Pangilinan J."/>
            <person name="Park H.-J."/>
            <person name="Ramirez L."/>
            <person name="Alfaro M."/>
            <person name="Sun H."/>
            <person name="Tritt A."/>
            <person name="Yoshinaga Y."/>
            <person name="Zwiers L.-H."/>
            <person name="Turgeon B."/>
            <person name="Goodwin S."/>
            <person name="Spatafora J."/>
            <person name="Crous P."/>
            <person name="Grigoriev I."/>
        </authorList>
    </citation>
    <scope>NUCLEOTIDE SEQUENCE</scope>
    <source>
        <strain evidence="2 4">CBS 304.34</strain>
    </source>
</reference>